<feature type="compositionally biased region" description="Acidic residues" evidence="2">
    <location>
        <begin position="1056"/>
        <end position="1079"/>
    </location>
</feature>
<evidence type="ECO:0000256" key="2">
    <source>
        <dbReference type="SAM" id="MobiDB-lite"/>
    </source>
</evidence>
<dbReference type="GO" id="GO:0008270">
    <property type="term" value="F:zinc ion binding"/>
    <property type="evidence" value="ECO:0007669"/>
    <property type="project" value="InterPro"/>
</dbReference>
<feature type="domain" description="RRM" evidence="3">
    <location>
        <begin position="820"/>
        <end position="911"/>
    </location>
</feature>
<feature type="compositionally biased region" description="Basic and acidic residues" evidence="2">
    <location>
        <begin position="647"/>
        <end position="656"/>
    </location>
</feature>
<feature type="region of interest" description="Disordered" evidence="2">
    <location>
        <begin position="444"/>
        <end position="703"/>
    </location>
</feature>
<dbReference type="AlphaFoldDB" id="A0AAV2KH06"/>
<name>A0AAV2KH06_KNICA</name>
<dbReference type="InterPro" id="IPR000504">
    <property type="entry name" value="RRM_dom"/>
</dbReference>
<gene>
    <name evidence="4" type="ORF">KC01_LOCUS16816</name>
</gene>
<proteinExistence type="predicted"/>
<dbReference type="GO" id="GO:0003723">
    <property type="term" value="F:RNA binding"/>
    <property type="evidence" value="ECO:0007669"/>
    <property type="project" value="UniProtKB-UniRule"/>
</dbReference>
<keyword evidence="5" id="KW-1185">Reference proteome</keyword>
<feature type="domain" description="RRM" evidence="3">
    <location>
        <begin position="365"/>
        <end position="438"/>
    </location>
</feature>
<evidence type="ECO:0000313" key="5">
    <source>
        <dbReference type="Proteomes" id="UP001497482"/>
    </source>
</evidence>
<feature type="compositionally biased region" description="Basic and acidic residues" evidence="2">
    <location>
        <begin position="483"/>
        <end position="638"/>
    </location>
</feature>
<dbReference type="SUPFAM" id="SSF54928">
    <property type="entry name" value="RNA-binding domain, RBD"/>
    <property type="match status" value="4"/>
</dbReference>
<dbReference type="Proteomes" id="UP001497482">
    <property type="component" value="Chromosome 17"/>
</dbReference>
<feature type="compositionally biased region" description="Basic and acidic residues" evidence="2">
    <location>
        <begin position="1120"/>
        <end position="1139"/>
    </location>
</feature>
<reference evidence="4 5" key="1">
    <citation type="submission" date="2024-04" db="EMBL/GenBank/DDBJ databases">
        <authorList>
            <person name="Waldvogel A.-M."/>
            <person name="Schoenle A."/>
        </authorList>
    </citation>
    <scope>NUCLEOTIDE SEQUENCE [LARGE SCALE GENOMIC DNA]</scope>
</reference>
<sequence length="1145" mass="129351">MYWFRITPLLRSCTLYSATITHCLTVPQAQHQGAVVAVAKSIEWIDLSLGLSPSDLDALAQIPEDQISVETLPHILRQLKNRKKQESFPEWDEPRSREGPSDREYSFRQDSGQSHDFGRSFGSGNFSQSRHDFGMAPSSSSAAYMQPAQEKVEDFLGLNPARFPHVCVLCDFDVHSIMEWNQHVNSLRHAENRRMLLNLYPDWEPPMASNRSGGMDAPNLSAGILGPAPMSGHSSGMSSNWGGGSGMSERDAMGPKPRVRVVEVMYERKPLSNQSLFNFVKPFGQLKEHLLLKNKGFLEMSNADQALDVVNYYQQNPASLGGRRLVFVLSKRVFIEKQMGGSQPPPKPAPRNIPRIREDPSTNSQVLYFSNLPLKEEEKNDLLTIAGRFGTVQKHLFLQREGFIQLSTPREAEMMAKYYTINPLEIRGKPARCNVCTKYKTLNVQSNNSKSPGSQAPRRERSGASSPRRSLDRQKRSQSPRARSREDRKREERSRSKSESKPKPKSEPKVESKAKSKAQSKAEPKVESKAQSKAEPKVESKAQSKAEPKVESKAQSKAEPKVESKAQSKAEPKVESKAQSKAEPKVESKAQSKAEPKVESKAQSKAEAVDLKAESKVEFKAEPPVEAEKEESSQKDEASSTNLEQIENEKEPEQKGPDVGPEDMTEEVDEAGEVKQDAETEESKDGIMADAEESAKEDDDDDEDFCLENMEDMVVVDELEEDEAEAPDSSNTGGMRVVLVMGFRKGYNFLNELMQLAQPFGKVESHLIMDQQRKAYLQFTKEEEAVAMAKFYNGNVQPRVCGRPVKVWHYTSQPTIQFGFVVYIGKLPNVKYSIDDILEMVEKYGKVRKYFLHQFRHECYLEMETEDQAERVVEHYRQQPAVLYGQRLTIYVSRKYRFLQGRHVVLMGADKKTSKREREQDAKRKSSDEPASKKSKEEMSDGASKEKGNEEESTEETTKEKDEESSEETIEAKDEEESPAETKGKDEGESPEESIKGTEETLKKLGNEESGEETCQKLGEEENEEVMSLEDKAEEIEDSDQEMEGEKPVGEVIGETSEEEEDLLEDSTQDQSEEEDQTEPESRVLLPPFDPHTPVGVEHVQRGFYCGLCCLLCPDEEQARDAHCSSRPHYEQLQRHMEQKNTAQE</sequence>
<evidence type="ECO:0000313" key="4">
    <source>
        <dbReference type="EMBL" id="CAL1586827.1"/>
    </source>
</evidence>
<dbReference type="SMART" id="SM00451">
    <property type="entry name" value="ZnF_U1"/>
    <property type="match status" value="2"/>
</dbReference>
<dbReference type="PROSITE" id="PS50102">
    <property type="entry name" value="RRM"/>
    <property type="match status" value="2"/>
</dbReference>
<feature type="compositionally biased region" description="Basic and acidic residues" evidence="2">
    <location>
        <begin position="84"/>
        <end position="107"/>
    </location>
</feature>
<dbReference type="InterPro" id="IPR035979">
    <property type="entry name" value="RBD_domain_sf"/>
</dbReference>
<keyword evidence="1" id="KW-0694">RNA-binding</keyword>
<dbReference type="Pfam" id="PF13893">
    <property type="entry name" value="RRM_5"/>
    <property type="match status" value="1"/>
</dbReference>
<dbReference type="PANTHER" id="PTHR15592">
    <property type="entry name" value="MATRIN 3/NUCLEAR PROTEIN 220-RELATED"/>
    <property type="match status" value="1"/>
</dbReference>
<evidence type="ECO:0000256" key="1">
    <source>
        <dbReference type="PROSITE-ProRule" id="PRU00176"/>
    </source>
</evidence>
<dbReference type="SMART" id="SM00360">
    <property type="entry name" value="RRM"/>
    <property type="match status" value="3"/>
</dbReference>
<protein>
    <recommendedName>
        <fullName evidence="3">RRM domain-containing protein</fullName>
    </recommendedName>
</protein>
<feature type="region of interest" description="Disordered" evidence="2">
    <location>
        <begin position="233"/>
        <end position="254"/>
    </location>
</feature>
<dbReference type="InterPro" id="IPR003604">
    <property type="entry name" value="Matrin/U1-like-C_Znf_C2H2"/>
</dbReference>
<feature type="compositionally biased region" description="Acidic residues" evidence="2">
    <location>
        <begin position="660"/>
        <end position="671"/>
    </location>
</feature>
<feature type="compositionally biased region" description="Basic and acidic residues" evidence="2">
    <location>
        <begin position="980"/>
        <end position="1007"/>
    </location>
</feature>
<feature type="region of interest" description="Disordered" evidence="2">
    <location>
        <begin position="338"/>
        <end position="360"/>
    </location>
</feature>
<feature type="region of interest" description="Disordered" evidence="2">
    <location>
        <begin position="1120"/>
        <end position="1145"/>
    </location>
</feature>
<dbReference type="Gene3D" id="3.30.70.330">
    <property type="match status" value="4"/>
</dbReference>
<feature type="region of interest" description="Disordered" evidence="2">
    <location>
        <begin position="910"/>
        <end position="1090"/>
    </location>
</feature>
<feature type="compositionally biased region" description="Basic and acidic residues" evidence="2">
    <location>
        <begin position="672"/>
        <end position="687"/>
    </location>
</feature>
<dbReference type="EMBL" id="OZ035839">
    <property type="protein sequence ID" value="CAL1586827.1"/>
    <property type="molecule type" value="Genomic_DNA"/>
</dbReference>
<accession>A0AAV2KH06</accession>
<evidence type="ECO:0000259" key="3">
    <source>
        <dbReference type="PROSITE" id="PS50102"/>
    </source>
</evidence>
<feature type="compositionally biased region" description="Acidic residues" evidence="2">
    <location>
        <begin position="690"/>
        <end position="703"/>
    </location>
</feature>
<feature type="compositionally biased region" description="Polar residues" evidence="2">
    <location>
        <begin position="444"/>
        <end position="454"/>
    </location>
</feature>
<dbReference type="InterPro" id="IPR012677">
    <property type="entry name" value="Nucleotide-bd_a/b_plait_sf"/>
</dbReference>
<feature type="compositionally biased region" description="Acidic residues" evidence="2">
    <location>
        <begin position="1021"/>
        <end position="1043"/>
    </location>
</feature>
<feature type="compositionally biased region" description="Basic and acidic residues" evidence="2">
    <location>
        <begin position="910"/>
        <end position="962"/>
    </location>
</feature>
<feature type="region of interest" description="Disordered" evidence="2">
    <location>
        <begin position="81"/>
        <end position="121"/>
    </location>
</feature>
<feature type="compositionally biased region" description="Acidic residues" evidence="2">
    <location>
        <begin position="963"/>
        <end position="979"/>
    </location>
</feature>
<organism evidence="4 5">
    <name type="scientific">Knipowitschia caucasica</name>
    <name type="common">Caucasian dwarf goby</name>
    <name type="synonym">Pomatoschistus caucasicus</name>
    <dbReference type="NCBI Taxonomy" id="637954"/>
    <lineage>
        <taxon>Eukaryota</taxon>
        <taxon>Metazoa</taxon>
        <taxon>Chordata</taxon>
        <taxon>Craniata</taxon>
        <taxon>Vertebrata</taxon>
        <taxon>Euteleostomi</taxon>
        <taxon>Actinopterygii</taxon>
        <taxon>Neopterygii</taxon>
        <taxon>Teleostei</taxon>
        <taxon>Neoteleostei</taxon>
        <taxon>Acanthomorphata</taxon>
        <taxon>Gobiaria</taxon>
        <taxon>Gobiiformes</taxon>
        <taxon>Gobioidei</taxon>
        <taxon>Gobiidae</taxon>
        <taxon>Gobiinae</taxon>
        <taxon>Knipowitschia</taxon>
    </lineage>
</organism>